<dbReference type="AlphaFoldDB" id="A0A9P4SFK9"/>
<gene>
    <name evidence="1" type="ORF">M501DRAFT_373040</name>
</gene>
<organism evidence="1 2">
    <name type="scientific">Patellaria atrata CBS 101060</name>
    <dbReference type="NCBI Taxonomy" id="1346257"/>
    <lineage>
        <taxon>Eukaryota</taxon>
        <taxon>Fungi</taxon>
        <taxon>Dikarya</taxon>
        <taxon>Ascomycota</taxon>
        <taxon>Pezizomycotina</taxon>
        <taxon>Dothideomycetes</taxon>
        <taxon>Dothideomycetes incertae sedis</taxon>
        <taxon>Patellariales</taxon>
        <taxon>Patellariaceae</taxon>
        <taxon>Patellaria</taxon>
    </lineage>
</organism>
<evidence type="ECO:0000313" key="2">
    <source>
        <dbReference type="Proteomes" id="UP000799429"/>
    </source>
</evidence>
<reference evidence="1" key="1">
    <citation type="journal article" date="2020" name="Stud. Mycol.">
        <title>101 Dothideomycetes genomes: a test case for predicting lifestyles and emergence of pathogens.</title>
        <authorList>
            <person name="Haridas S."/>
            <person name="Albert R."/>
            <person name="Binder M."/>
            <person name="Bloem J."/>
            <person name="Labutti K."/>
            <person name="Salamov A."/>
            <person name="Andreopoulos B."/>
            <person name="Baker S."/>
            <person name="Barry K."/>
            <person name="Bills G."/>
            <person name="Bluhm B."/>
            <person name="Cannon C."/>
            <person name="Castanera R."/>
            <person name="Culley D."/>
            <person name="Daum C."/>
            <person name="Ezra D."/>
            <person name="Gonzalez J."/>
            <person name="Henrissat B."/>
            <person name="Kuo A."/>
            <person name="Liang C."/>
            <person name="Lipzen A."/>
            <person name="Lutzoni F."/>
            <person name="Magnuson J."/>
            <person name="Mondo S."/>
            <person name="Nolan M."/>
            <person name="Ohm R."/>
            <person name="Pangilinan J."/>
            <person name="Park H.-J."/>
            <person name="Ramirez L."/>
            <person name="Alfaro M."/>
            <person name="Sun H."/>
            <person name="Tritt A."/>
            <person name="Yoshinaga Y."/>
            <person name="Zwiers L.-H."/>
            <person name="Turgeon B."/>
            <person name="Goodwin S."/>
            <person name="Spatafora J."/>
            <person name="Crous P."/>
            <person name="Grigoriev I."/>
        </authorList>
    </citation>
    <scope>NUCLEOTIDE SEQUENCE</scope>
    <source>
        <strain evidence="1">CBS 101060</strain>
    </source>
</reference>
<dbReference type="Proteomes" id="UP000799429">
    <property type="component" value="Unassembled WGS sequence"/>
</dbReference>
<evidence type="ECO:0000313" key="1">
    <source>
        <dbReference type="EMBL" id="KAF2841981.1"/>
    </source>
</evidence>
<accession>A0A9P4SFK9</accession>
<sequence>MFISLSFHSHALYKPTKSPLRLPTVQYNDWTVRSTSTCTIPPLFRLLTRISQFNIATSLRFIQVGYVPLSTHQNLQEHILPCIFIRYHAIKADVTVLYLTVAELNTHLVVRAPRVLVLASGFLSFQFFCISHTTAPFVSDSPVPFPQSPVL</sequence>
<proteinExistence type="predicted"/>
<dbReference type="EMBL" id="MU006090">
    <property type="protein sequence ID" value="KAF2841981.1"/>
    <property type="molecule type" value="Genomic_DNA"/>
</dbReference>
<keyword evidence="2" id="KW-1185">Reference proteome</keyword>
<protein>
    <submittedName>
        <fullName evidence="1">Uncharacterized protein</fullName>
    </submittedName>
</protein>
<comment type="caution">
    <text evidence="1">The sequence shown here is derived from an EMBL/GenBank/DDBJ whole genome shotgun (WGS) entry which is preliminary data.</text>
</comment>
<name>A0A9P4SFK9_9PEZI</name>